<dbReference type="GO" id="GO:0016020">
    <property type="term" value="C:membrane"/>
    <property type="evidence" value="ECO:0007669"/>
    <property type="project" value="UniProtKB-SubCell"/>
</dbReference>
<evidence type="ECO:0000256" key="3">
    <source>
        <dbReference type="ARBA" id="ARBA00022989"/>
    </source>
</evidence>
<proteinExistence type="predicted"/>
<dbReference type="Proteomes" id="UP000323930">
    <property type="component" value="Unassembled WGS sequence"/>
</dbReference>
<evidence type="ECO:0000259" key="5">
    <source>
        <dbReference type="Pfam" id="PF13675"/>
    </source>
</evidence>
<comment type="caution">
    <text evidence="6">The sequence shown here is derived from an EMBL/GenBank/DDBJ whole genome shotgun (WGS) entry which is preliminary data.</text>
</comment>
<gene>
    <name evidence="6" type="ORF">FUA24_20440</name>
</gene>
<dbReference type="RefSeq" id="WP_148544906.1">
    <property type="nucleotide sequence ID" value="NZ_VSDQ01000718.1"/>
</dbReference>
<organism evidence="6 7">
    <name type="scientific">Seonamhaeicola marinus</name>
    <dbReference type="NCBI Taxonomy" id="1912246"/>
    <lineage>
        <taxon>Bacteria</taxon>
        <taxon>Pseudomonadati</taxon>
        <taxon>Bacteroidota</taxon>
        <taxon>Flavobacteriia</taxon>
        <taxon>Flavobacteriales</taxon>
        <taxon>Flavobacteriaceae</taxon>
    </lineage>
</organism>
<reference evidence="6 7" key="1">
    <citation type="submission" date="2019-08" db="EMBL/GenBank/DDBJ databases">
        <title>Seonamhaeicola sediminis sp. nov., isolated from marine sediment.</title>
        <authorList>
            <person name="Cao W.R."/>
        </authorList>
    </citation>
    <scope>NUCLEOTIDE SEQUENCE [LARGE SCALE GENOMIC DNA]</scope>
    <source>
        <strain evidence="6 7">B011</strain>
    </source>
</reference>
<dbReference type="Pfam" id="PF13675">
    <property type="entry name" value="PilJ"/>
    <property type="match status" value="1"/>
</dbReference>
<evidence type="ECO:0000256" key="2">
    <source>
        <dbReference type="ARBA" id="ARBA00022692"/>
    </source>
</evidence>
<keyword evidence="3" id="KW-1133">Transmembrane helix</keyword>
<sequence>MSYLKRSYIIGIGLYLVTFSLFAQSQNYGSISYNKAVNISGKQRMLSQKMSKSFLLLAYGANNGDIKRELTSSKFIFQKQLEIIKENGKNASVIKLLVKKTEKIWQEFKYLIEAEPNLQNAKRVLNLNTDLLKSCHAIVQQIESMSGYSSKFFNNYDQELVTIINKSGKQRMLSQRLCLYYTACTLFPKNTSEYKQVLQETYTEFNDAIGYLLINSYNTTESEEEIGEIMNIWENYVNNKHDFLNTKFNLVDVFKTTNDLTSRFNKITGIYETVAKNKI</sequence>
<keyword evidence="7" id="KW-1185">Reference proteome</keyword>
<evidence type="ECO:0000256" key="4">
    <source>
        <dbReference type="ARBA" id="ARBA00023136"/>
    </source>
</evidence>
<dbReference type="EMBL" id="VSDQ01000718">
    <property type="protein sequence ID" value="TYA71920.1"/>
    <property type="molecule type" value="Genomic_DNA"/>
</dbReference>
<accession>A0A5D0HLQ8</accession>
<comment type="subcellular location">
    <subcellularLocation>
        <location evidence="1">Membrane</location>
        <topology evidence="1">Multi-pass membrane protein</topology>
    </subcellularLocation>
</comment>
<feature type="domain" description="NarX-like N-terminal" evidence="5">
    <location>
        <begin position="34"/>
        <end position="116"/>
    </location>
</feature>
<evidence type="ECO:0000313" key="7">
    <source>
        <dbReference type="Proteomes" id="UP000323930"/>
    </source>
</evidence>
<keyword evidence="2" id="KW-0812">Transmembrane</keyword>
<evidence type="ECO:0000256" key="1">
    <source>
        <dbReference type="ARBA" id="ARBA00004141"/>
    </source>
</evidence>
<dbReference type="OrthoDB" id="952521at2"/>
<evidence type="ECO:0000313" key="6">
    <source>
        <dbReference type="EMBL" id="TYA71920.1"/>
    </source>
</evidence>
<name>A0A5D0HLQ8_9FLAO</name>
<dbReference type="AlphaFoldDB" id="A0A5D0HLQ8"/>
<protein>
    <recommendedName>
        <fullName evidence="5">NarX-like N-terminal domain-containing protein</fullName>
    </recommendedName>
</protein>
<keyword evidence="4" id="KW-0472">Membrane</keyword>
<dbReference type="InterPro" id="IPR029095">
    <property type="entry name" value="NarX-like_N"/>
</dbReference>